<dbReference type="AlphaFoldDB" id="A0A0D2CSA8"/>
<dbReference type="InterPro" id="IPR000182">
    <property type="entry name" value="GNAT_dom"/>
</dbReference>
<evidence type="ECO:0000259" key="1">
    <source>
        <dbReference type="PROSITE" id="PS51186"/>
    </source>
</evidence>
<name>A0A0D2CSA8_9EURO</name>
<dbReference type="Gene3D" id="3.40.630.30">
    <property type="match status" value="1"/>
</dbReference>
<dbReference type="GeneID" id="27348756"/>
<dbReference type="InterPro" id="IPR016181">
    <property type="entry name" value="Acyl_CoA_acyltransferase"/>
</dbReference>
<dbReference type="PANTHER" id="PTHR42791:SF16">
    <property type="entry name" value="N-ACETYLTRANSFERASE DOMAIN-CONTAINING PROTEIN"/>
    <property type="match status" value="1"/>
</dbReference>
<accession>A0A0D2CSA8</accession>
<organism evidence="2 3">
    <name type="scientific">Cladophialophora immunda</name>
    <dbReference type="NCBI Taxonomy" id="569365"/>
    <lineage>
        <taxon>Eukaryota</taxon>
        <taxon>Fungi</taxon>
        <taxon>Dikarya</taxon>
        <taxon>Ascomycota</taxon>
        <taxon>Pezizomycotina</taxon>
        <taxon>Eurotiomycetes</taxon>
        <taxon>Chaetothyriomycetidae</taxon>
        <taxon>Chaetothyriales</taxon>
        <taxon>Herpotrichiellaceae</taxon>
        <taxon>Cladophialophora</taxon>
    </lineage>
</organism>
<dbReference type="InterPro" id="IPR052523">
    <property type="entry name" value="Trichothecene_AcTrans"/>
</dbReference>
<dbReference type="EMBL" id="KN847044">
    <property type="protein sequence ID" value="KIW26469.1"/>
    <property type="molecule type" value="Genomic_DNA"/>
</dbReference>
<proteinExistence type="predicted"/>
<dbReference type="CDD" id="cd04301">
    <property type="entry name" value="NAT_SF"/>
    <property type="match status" value="1"/>
</dbReference>
<protein>
    <recommendedName>
        <fullName evidence="1">N-acetyltransferase domain-containing protein</fullName>
    </recommendedName>
</protein>
<dbReference type="HOGENOM" id="CLU_060131_3_2_1"/>
<evidence type="ECO:0000313" key="3">
    <source>
        <dbReference type="Proteomes" id="UP000054466"/>
    </source>
</evidence>
<dbReference type="PANTHER" id="PTHR42791">
    <property type="entry name" value="GNAT FAMILY ACETYLTRANSFERASE"/>
    <property type="match status" value="1"/>
</dbReference>
<dbReference type="OrthoDB" id="410198at2759"/>
<dbReference type="VEuPathDB" id="FungiDB:PV07_09562"/>
<sequence>MHVRPARRTDLADLATIARDAMFDDELTIFLAPNRHRHPECLRQGVLRRVKKRFYDGHLVLAAVSDENDVWWDGKEKVVGYLSAISTKKNADEDKEKKSWLPFSWNALELQLLRLEDLFQWYAHADRSLSRKAWLQFVNSPLDTRPFADLKEYWHVDHLSVDPAHQRKGIGSAMIKYLQNIASEDNLPIALVASHKGRPMYKKSGFEDRGPCQMACLVNEAMAWFPTALATSRSPGETKDAYS</sequence>
<dbReference type="STRING" id="569365.A0A0D2CSA8"/>
<dbReference type="RefSeq" id="XP_016246685.1">
    <property type="nucleotide sequence ID" value="XM_016396829.1"/>
</dbReference>
<dbReference type="SUPFAM" id="SSF55729">
    <property type="entry name" value="Acyl-CoA N-acyltransferases (Nat)"/>
    <property type="match status" value="1"/>
</dbReference>
<gene>
    <name evidence="2" type="ORF">PV07_09562</name>
</gene>
<reference evidence="2 3" key="1">
    <citation type="submission" date="2015-01" db="EMBL/GenBank/DDBJ databases">
        <title>The Genome Sequence of Cladophialophora immunda CBS83496.</title>
        <authorList>
            <consortium name="The Broad Institute Genomics Platform"/>
            <person name="Cuomo C."/>
            <person name="de Hoog S."/>
            <person name="Gorbushina A."/>
            <person name="Stielow B."/>
            <person name="Teixiera M."/>
            <person name="Abouelleil A."/>
            <person name="Chapman S.B."/>
            <person name="Priest M."/>
            <person name="Young S.K."/>
            <person name="Wortman J."/>
            <person name="Nusbaum C."/>
            <person name="Birren B."/>
        </authorList>
    </citation>
    <scope>NUCLEOTIDE SEQUENCE [LARGE SCALE GENOMIC DNA]</scope>
    <source>
        <strain evidence="2 3">CBS 83496</strain>
    </source>
</reference>
<dbReference type="GO" id="GO:0016747">
    <property type="term" value="F:acyltransferase activity, transferring groups other than amino-acyl groups"/>
    <property type="evidence" value="ECO:0007669"/>
    <property type="project" value="InterPro"/>
</dbReference>
<dbReference type="PROSITE" id="PS51186">
    <property type="entry name" value="GNAT"/>
    <property type="match status" value="1"/>
</dbReference>
<dbReference type="Pfam" id="PF13673">
    <property type="entry name" value="Acetyltransf_10"/>
    <property type="match status" value="1"/>
</dbReference>
<feature type="domain" description="N-acetyltransferase" evidence="1">
    <location>
        <begin position="79"/>
        <end position="227"/>
    </location>
</feature>
<dbReference type="Proteomes" id="UP000054466">
    <property type="component" value="Unassembled WGS sequence"/>
</dbReference>
<keyword evidence="3" id="KW-1185">Reference proteome</keyword>
<evidence type="ECO:0000313" key="2">
    <source>
        <dbReference type="EMBL" id="KIW26469.1"/>
    </source>
</evidence>